<keyword evidence="1" id="KW-1133">Transmembrane helix</keyword>
<keyword evidence="1" id="KW-0472">Membrane</keyword>
<reference evidence="2" key="1">
    <citation type="submission" date="2020-05" db="EMBL/GenBank/DDBJ databases">
        <authorList>
            <person name="Chiriac C."/>
            <person name="Salcher M."/>
            <person name="Ghai R."/>
            <person name="Kavagutti S V."/>
        </authorList>
    </citation>
    <scope>NUCLEOTIDE SEQUENCE</scope>
</reference>
<feature type="transmembrane region" description="Helical" evidence="1">
    <location>
        <begin position="5"/>
        <end position="24"/>
    </location>
</feature>
<name>A0A6J6EIL5_9ZZZZ</name>
<proteinExistence type="predicted"/>
<feature type="transmembrane region" description="Helical" evidence="1">
    <location>
        <begin position="62"/>
        <end position="80"/>
    </location>
</feature>
<sequence length="116" mass="12976">MQEKLINLIGSLFLGVLVSIIGGFLQAGTFQFFVTIPWGYILYLVIFIYSIRYLRSNLNSRIFIISYAIGWLIIALLMSTKLRAGDLVLTNNLLAITYLLSSVIILGAMSTLPLKK</sequence>
<dbReference type="EMBL" id="CAEZTU010000014">
    <property type="protein sequence ID" value="CAB4575259.1"/>
    <property type="molecule type" value="Genomic_DNA"/>
</dbReference>
<organism evidence="2">
    <name type="scientific">freshwater metagenome</name>
    <dbReference type="NCBI Taxonomy" id="449393"/>
    <lineage>
        <taxon>unclassified sequences</taxon>
        <taxon>metagenomes</taxon>
        <taxon>ecological metagenomes</taxon>
    </lineage>
</organism>
<accession>A0A6J6EIL5</accession>
<protein>
    <submittedName>
        <fullName evidence="2">Unannotated protein</fullName>
    </submittedName>
</protein>
<dbReference type="AlphaFoldDB" id="A0A6J6EIL5"/>
<gene>
    <name evidence="2" type="ORF">UFOPK1740_00522</name>
</gene>
<keyword evidence="1" id="KW-0812">Transmembrane</keyword>
<feature type="transmembrane region" description="Helical" evidence="1">
    <location>
        <begin position="30"/>
        <end position="50"/>
    </location>
</feature>
<evidence type="ECO:0000256" key="1">
    <source>
        <dbReference type="SAM" id="Phobius"/>
    </source>
</evidence>
<feature type="transmembrane region" description="Helical" evidence="1">
    <location>
        <begin position="92"/>
        <end position="114"/>
    </location>
</feature>
<evidence type="ECO:0000313" key="2">
    <source>
        <dbReference type="EMBL" id="CAB4575259.1"/>
    </source>
</evidence>